<dbReference type="Proteomes" id="UP001500837">
    <property type="component" value="Unassembled WGS sequence"/>
</dbReference>
<protein>
    <submittedName>
        <fullName evidence="1">Uncharacterized protein</fullName>
    </submittedName>
</protein>
<keyword evidence="2" id="KW-1185">Reference proteome</keyword>
<dbReference type="AlphaFoldDB" id="A0AAV3S5M9"/>
<evidence type="ECO:0000313" key="2">
    <source>
        <dbReference type="Proteomes" id="UP001500837"/>
    </source>
</evidence>
<comment type="caution">
    <text evidence="1">The sequence shown here is derived from an EMBL/GenBank/DDBJ whole genome shotgun (WGS) entry which is preliminary data.</text>
</comment>
<name>A0AAV3S5M9_9EURY</name>
<sequence length="171" mass="18488">MADFTARVQRALRDALAERLPARAWETEWYARRTPVDVAGVPESDGDAAGVSRSGTDAADAPLILVEVEMRRADPANNPVKLARYADEGEFERPVVLVQLFSDYYDLETGGVSSKRENAAFVGRLATAHVEGFTYAARDLALSPPKHGADPDGEWEAAVTTVADGIASRLE</sequence>
<dbReference type="RefSeq" id="WP_211311625.1">
    <property type="nucleotide sequence ID" value="NZ_BAAABL010000033.1"/>
</dbReference>
<proteinExistence type="predicted"/>
<reference evidence="1 2" key="1">
    <citation type="journal article" date="2019" name="Int. J. Syst. Evol. Microbiol.">
        <title>The Global Catalogue of Microorganisms (GCM) 10K type strain sequencing project: providing services to taxonomists for standard genome sequencing and annotation.</title>
        <authorList>
            <consortium name="The Broad Institute Genomics Platform"/>
            <consortium name="The Broad Institute Genome Sequencing Center for Infectious Disease"/>
            <person name="Wu L."/>
            <person name="Ma J."/>
        </authorList>
    </citation>
    <scope>NUCLEOTIDE SEQUENCE [LARGE SCALE GENOMIC DNA]</scope>
    <source>
        <strain evidence="1 2">JCM 16330</strain>
    </source>
</reference>
<evidence type="ECO:0000313" key="1">
    <source>
        <dbReference type="EMBL" id="GAA0295105.1"/>
    </source>
</evidence>
<accession>A0AAV3S5M9</accession>
<dbReference type="EMBL" id="BAAABL010000033">
    <property type="protein sequence ID" value="GAA0295105.1"/>
    <property type="molecule type" value="Genomic_DNA"/>
</dbReference>
<gene>
    <name evidence="1" type="ORF">GCM10009066_07000</name>
</gene>
<organism evidence="1 2">
    <name type="scientific">Halarchaeum salinum</name>
    <dbReference type="NCBI Taxonomy" id="489912"/>
    <lineage>
        <taxon>Archaea</taxon>
        <taxon>Methanobacteriati</taxon>
        <taxon>Methanobacteriota</taxon>
        <taxon>Stenosarchaea group</taxon>
        <taxon>Halobacteria</taxon>
        <taxon>Halobacteriales</taxon>
        <taxon>Halobacteriaceae</taxon>
    </lineage>
</organism>